<dbReference type="EC" id="4.1.99.3" evidence="2"/>
<dbReference type="Gene3D" id="1.10.579.10">
    <property type="entry name" value="DNA Cyclobutane Dipyrimidine Photolyase, subunit A, domain 3"/>
    <property type="match status" value="1"/>
</dbReference>
<dbReference type="RefSeq" id="WP_060670562.1">
    <property type="nucleotide sequence ID" value="NZ_LIXZ01000001.1"/>
</dbReference>
<accession>A0A0P6WYZ7</accession>
<feature type="binding site" evidence="8">
    <location>
        <position position="263"/>
    </location>
    <ligand>
        <name>FAD</name>
        <dbReference type="ChEBI" id="CHEBI:57692"/>
    </ligand>
</feature>
<dbReference type="GO" id="GO:0009416">
    <property type="term" value="P:response to light stimulus"/>
    <property type="evidence" value="ECO:0007669"/>
    <property type="project" value="TreeGrafter"/>
</dbReference>
<dbReference type="GO" id="GO:0003677">
    <property type="term" value="F:DNA binding"/>
    <property type="evidence" value="ECO:0007669"/>
    <property type="project" value="TreeGrafter"/>
</dbReference>
<evidence type="ECO:0000256" key="8">
    <source>
        <dbReference type="PIRSR" id="PIRSR602081-1"/>
    </source>
</evidence>
<evidence type="ECO:0000313" key="12">
    <source>
        <dbReference type="EMBL" id="KPL61571.1"/>
    </source>
</evidence>
<evidence type="ECO:0000256" key="1">
    <source>
        <dbReference type="ARBA" id="ARBA00001932"/>
    </source>
</evidence>
<dbReference type="PRINTS" id="PR00147">
    <property type="entry name" value="DNAPHOTLYASE"/>
</dbReference>
<gene>
    <name evidence="12" type="ORF">AM506_02800</name>
</gene>
<dbReference type="PROSITE" id="PS00691">
    <property type="entry name" value="DNA_PHOTOLYASES_1_2"/>
    <property type="match status" value="1"/>
</dbReference>
<dbReference type="EMBL" id="LIXZ01000001">
    <property type="protein sequence ID" value="KPL61571.1"/>
    <property type="molecule type" value="Genomic_DNA"/>
</dbReference>
<comment type="caution">
    <text evidence="12">The sequence shown here is derived from an EMBL/GenBank/DDBJ whole genome shotgun (WGS) entry which is preliminary data.</text>
</comment>
<dbReference type="GO" id="GO:0000719">
    <property type="term" value="P:photoreactive repair"/>
    <property type="evidence" value="ECO:0007669"/>
    <property type="project" value="UniProtKB-ARBA"/>
</dbReference>
<dbReference type="AlphaFoldDB" id="A0A0P6WYZ7"/>
<evidence type="ECO:0000256" key="5">
    <source>
        <dbReference type="ARBA" id="ARBA00022827"/>
    </source>
</evidence>
<dbReference type="SUPFAM" id="SSF52425">
    <property type="entry name" value="Cryptochrome/photolyase, N-terminal domain"/>
    <property type="match status" value="1"/>
</dbReference>
<keyword evidence="12" id="KW-0456">Lyase</keyword>
<feature type="site" description="Electron transfer via tryptophanyl radical" evidence="9">
    <location>
        <position position="350"/>
    </location>
</feature>
<dbReference type="InterPro" id="IPR002081">
    <property type="entry name" value="Cryptochrome/DNA_photolyase_1"/>
</dbReference>
<feature type="binding site" evidence="8">
    <location>
        <begin position="363"/>
        <end position="365"/>
    </location>
    <ligand>
        <name>FAD</name>
        <dbReference type="ChEBI" id="CHEBI:57692"/>
    </ligand>
</feature>
<dbReference type="InterPro" id="IPR006050">
    <property type="entry name" value="DNA_photolyase_N"/>
</dbReference>
<dbReference type="InterPro" id="IPR005101">
    <property type="entry name" value="Cryptochr/Photolyase_FAD-bd"/>
</dbReference>
<evidence type="ECO:0000256" key="2">
    <source>
        <dbReference type="ARBA" id="ARBA00013149"/>
    </source>
</evidence>
<feature type="domain" description="Photolyase/cryptochrome alpha/beta" evidence="11">
    <location>
        <begin position="3"/>
        <end position="127"/>
    </location>
</feature>
<name>A0A0P6WYZ7_9BACI</name>
<dbReference type="GO" id="GO:0071949">
    <property type="term" value="F:FAD binding"/>
    <property type="evidence" value="ECO:0007669"/>
    <property type="project" value="TreeGrafter"/>
</dbReference>
<evidence type="ECO:0000256" key="3">
    <source>
        <dbReference type="ARBA" id="ARBA00014046"/>
    </source>
</evidence>
<dbReference type="Pfam" id="PF00875">
    <property type="entry name" value="DNA_photolyase"/>
    <property type="match status" value="1"/>
</dbReference>
<dbReference type="GO" id="GO:0003904">
    <property type="term" value="F:deoxyribodipyrimidine photo-lyase activity"/>
    <property type="evidence" value="ECO:0007669"/>
    <property type="project" value="UniProtKB-EC"/>
</dbReference>
<dbReference type="Gene3D" id="1.25.40.80">
    <property type="match status" value="1"/>
</dbReference>
<dbReference type="Pfam" id="PF03441">
    <property type="entry name" value="FAD_binding_7"/>
    <property type="match status" value="1"/>
</dbReference>
<dbReference type="PROSITE" id="PS51645">
    <property type="entry name" value="PHR_CRY_ALPHA_BETA"/>
    <property type="match status" value="1"/>
</dbReference>
<dbReference type="Proteomes" id="UP000050398">
    <property type="component" value="Unassembled WGS sequence"/>
</dbReference>
<evidence type="ECO:0000256" key="10">
    <source>
        <dbReference type="RuleBase" id="RU004182"/>
    </source>
</evidence>
<evidence type="ECO:0000256" key="6">
    <source>
        <dbReference type="ARBA" id="ARBA00022991"/>
    </source>
</evidence>
<keyword evidence="4 8" id="KW-0285">Flavoprotein</keyword>
<feature type="binding site" evidence="8">
    <location>
        <position position="219"/>
    </location>
    <ligand>
        <name>FAD</name>
        <dbReference type="ChEBI" id="CHEBI:57692"/>
    </ligand>
</feature>
<dbReference type="InterPro" id="IPR036134">
    <property type="entry name" value="Crypto/Photolyase_FAD-like_sf"/>
</dbReference>
<dbReference type="InterPro" id="IPR014729">
    <property type="entry name" value="Rossmann-like_a/b/a_fold"/>
</dbReference>
<organism evidence="12 13">
    <name type="scientific">Rossellomorea vietnamensis</name>
    <dbReference type="NCBI Taxonomy" id="218284"/>
    <lineage>
        <taxon>Bacteria</taxon>
        <taxon>Bacillati</taxon>
        <taxon>Bacillota</taxon>
        <taxon>Bacilli</taxon>
        <taxon>Bacillales</taxon>
        <taxon>Bacillaceae</taxon>
        <taxon>Rossellomorea</taxon>
    </lineage>
</organism>
<comment type="cofactor">
    <cofactor evidence="8">
        <name>FAD</name>
        <dbReference type="ChEBI" id="CHEBI:57692"/>
    </cofactor>
    <text evidence="8">Binds 1 FAD per subunit.</text>
</comment>
<dbReference type="InterPro" id="IPR036155">
    <property type="entry name" value="Crypto/Photolyase_N_sf"/>
</dbReference>
<feature type="site" description="Electron transfer via tryptophanyl radical" evidence="9">
    <location>
        <position position="297"/>
    </location>
</feature>
<sequence>MKNPIIVLIREDLRIHDHPALYAACQEGHVIPLYILDEQASLGAAKKWWLHRNIETYQHTLQSINGRLWLDKGKVEEVLSRWVKNTNAKAVYWNRKYNPDIYQRDRTMAQSLSSQGIQVKTFEGTLLLPPWKIKKEDGTPYKVYSAYYRSLRKEEIPKPLPALKRIEVPQLQDDGMALNELDLLPSIPWFHIMESIWDPGEEAAFKRMSSFFTKRLHDYSEGRDFPGKGQHSTLSPYLALGVISVRSIYHTLIDMESKPIEPFIKQLIWREFSYSALLHYPESPTRPLNEKFAEFHWQSDEEGWKQWTRGQTGYPIVDAGMRELWATGFMHNRVRMIVASFLTKHLLIPWQRGAEWFLDTLIDADLANNSMGWQWVSGSGFDAAPYFRIFNPTLQSEKFDKEGTYIRMWLPELSHLPNRYIHKPSDAPGDVLKSTDITLGVDYPYPVVDHKAARKRALEHYEEIK</sequence>
<dbReference type="InterPro" id="IPR018394">
    <property type="entry name" value="DNA_photolyase_1_CS_C"/>
</dbReference>
<dbReference type="OrthoDB" id="9772484at2"/>
<keyword evidence="6 10" id="KW-0157">Chromophore</keyword>
<dbReference type="PATRIC" id="fig|218284.4.peg.592"/>
<proteinExistence type="inferred from homology"/>
<comment type="catalytic activity">
    <reaction evidence="7">
        <text>cyclobutadipyrimidine (in DNA) = 2 pyrimidine residues (in DNA).</text>
        <dbReference type="EC" id="4.1.99.3"/>
    </reaction>
</comment>
<dbReference type="PROSITE" id="PS00394">
    <property type="entry name" value="DNA_PHOTOLYASES_1_1"/>
    <property type="match status" value="1"/>
</dbReference>
<dbReference type="FunFam" id="1.10.579.10:FF:000003">
    <property type="entry name" value="Deoxyribodipyrimidine photo-lyase"/>
    <property type="match status" value="1"/>
</dbReference>
<evidence type="ECO:0000256" key="4">
    <source>
        <dbReference type="ARBA" id="ARBA00022630"/>
    </source>
</evidence>
<dbReference type="PANTHER" id="PTHR11455">
    <property type="entry name" value="CRYPTOCHROME"/>
    <property type="match status" value="1"/>
</dbReference>
<keyword evidence="5 8" id="KW-0274">FAD</keyword>
<comment type="cofactor">
    <cofactor evidence="1">
        <name>(6R)-5,10-methylene-5,6,7,8-tetrahydrofolate</name>
        <dbReference type="ChEBI" id="CHEBI:15636"/>
    </cofactor>
</comment>
<dbReference type="PANTHER" id="PTHR11455:SF9">
    <property type="entry name" value="CRYPTOCHROME CIRCADIAN CLOCK 5 ISOFORM X1"/>
    <property type="match status" value="1"/>
</dbReference>
<dbReference type="SUPFAM" id="SSF48173">
    <property type="entry name" value="Cryptochrome/photolyase FAD-binding domain"/>
    <property type="match status" value="1"/>
</dbReference>
<evidence type="ECO:0000256" key="9">
    <source>
        <dbReference type="PIRSR" id="PIRSR602081-2"/>
    </source>
</evidence>
<comment type="similarity">
    <text evidence="10">Belongs to the DNA photolyase family.</text>
</comment>
<evidence type="ECO:0000259" key="11">
    <source>
        <dbReference type="PROSITE" id="PS51645"/>
    </source>
</evidence>
<feature type="site" description="Electron transfer via tryptophanyl radical" evidence="9">
    <location>
        <position position="373"/>
    </location>
</feature>
<evidence type="ECO:0000313" key="13">
    <source>
        <dbReference type="Proteomes" id="UP000050398"/>
    </source>
</evidence>
<dbReference type="Gene3D" id="3.40.50.620">
    <property type="entry name" value="HUPs"/>
    <property type="match status" value="1"/>
</dbReference>
<reference evidence="12 13" key="1">
    <citation type="submission" date="2015-08" db="EMBL/GenBank/DDBJ databases">
        <title>Draft Genome Sequence of Bacillus vietnamensis UCD-SED5.</title>
        <authorList>
            <person name="Lee R.D."/>
            <person name="Jospin G."/>
            <person name="Lang J.M."/>
            <person name="Coil D.A."/>
            <person name="Eisen J.A."/>
        </authorList>
    </citation>
    <scope>NUCLEOTIDE SEQUENCE [LARGE SCALE GENOMIC DNA]</scope>
    <source>
        <strain evidence="12 13">UCD-SED5</strain>
    </source>
</reference>
<evidence type="ECO:0000256" key="7">
    <source>
        <dbReference type="ARBA" id="ARBA00033999"/>
    </source>
</evidence>
<protein>
    <recommendedName>
        <fullName evidence="3">Deoxyribodipyrimidine photo-lyase</fullName>
        <ecNumber evidence="2">4.1.99.3</ecNumber>
    </recommendedName>
</protein>